<evidence type="ECO:0000313" key="3">
    <source>
        <dbReference type="Proteomes" id="UP000324585"/>
    </source>
</evidence>
<name>A0A5J4Z101_PORPP</name>
<evidence type="ECO:0000256" key="1">
    <source>
        <dbReference type="ARBA" id="ARBA00022737"/>
    </source>
</evidence>
<dbReference type="InterPro" id="IPR004155">
    <property type="entry name" value="PBS_lyase_HEAT"/>
</dbReference>
<keyword evidence="2" id="KW-0456">Lyase</keyword>
<reference evidence="3" key="1">
    <citation type="journal article" date="2019" name="Nat. Commun.">
        <title>Expansion of phycobilisome linker gene families in mesophilic red algae.</title>
        <authorList>
            <person name="Lee J."/>
            <person name="Kim D."/>
            <person name="Bhattacharya D."/>
            <person name="Yoon H.S."/>
        </authorList>
    </citation>
    <scope>NUCLEOTIDE SEQUENCE [LARGE SCALE GENOMIC DNA]</scope>
    <source>
        <strain evidence="3">CCMP 1328</strain>
    </source>
</reference>
<dbReference type="AlphaFoldDB" id="A0A5J4Z101"/>
<dbReference type="SMART" id="SM00567">
    <property type="entry name" value="EZ_HEAT"/>
    <property type="match status" value="2"/>
</dbReference>
<gene>
    <name evidence="2" type="ORF">FVE85_0804</name>
</gene>
<dbReference type="Pfam" id="PF02985">
    <property type="entry name" value="HEAT"/>
    <property type="match status" value="1"/>
</dbReference>
<keyword evidence="1" id="KW-0677">Repeat</keyword>
<sequence length="221" mass="23727">MMSGVNGGIDYEIDLSSLPEDVARRVEYVQGGPDSPTALIDAAHAIAACRISSTLPVMVDMLGFNNPIAANIAIDALVRGGKDSVEFLLKGVGAFNYAVNAYALRALGRIGDPAVVDVCMECARGGPIPNVRRAACNALGQLLYNDQADCTGAVELLLLLLQDPDWSVRYASVSALHQFKQWQMIEDVIPSIRARLEQVASQDSDRAVKARAHVALERYAT</sequence>
<dbReference type="Gene3D" id="1.25.10.10">
    <property type="entry name" value="Leucine-rich Repeat Variant"/>
    <property type="match status" value="1"/>
</dbReference>
<dbReference type="InterPro" id="IPR011989">
    <property type="entry name" value="ARM-like"/>
</dbReference>
<dbReference type="PANTHER" id="PTHR12697">
    <property type="entry name" value="PBS LYASE HEAT-LIKE PROTEIN"/>
    <property type="match status" value="1"/>
</dbReference>
<dbReference type="GO" id="GO:0016829">
    <property type="term" value="F:lyase activity"/>
    <property type="evidence" value="ECO:0007669"/>
    <property type="project" value="UniProtKB-KW"/>
</dbReference>
<dbReference type="EMBL" id="VRMN01000002">
    <property type="protein sequence ID" value="KAA8497075.1"/>
    <property type="molecule type" value="Genomic_DNA"/>
</dbReference>
<comment type="caution">
    <text evidence="2">The sequence shown here is derived from an EMBL/GenBank/DDBJ whole genome shotgun (WGS) entry which is preliminary data.</text>
</comment>
<dbReference type="OMA" id="DYNYGAR"/>
<dbReference type="OrthoDB" id="4880at2759"/>
<dbReference type="GO" id="GO:0016491">
    <property type="term" value="F:oxidoreductase activity"/>
    <property type="evidence" value="ECO:0007669"/>
    <property type="project" value="TreeGrafter"/>
</dbReference>
<dbReference type="InterPro" id="IPR000357">
    <property type="entry name" value="HEAT"/>
</dbReference>
<evidence type="ECO:0000313" key="2">
    <source>
        <dbReference type="EMBL" id="KAA8497075.1"/>
    </source>
</evidence>
<dbReference type="InterPro" id="IPR016024">
    <property type="entry name" value="ARM-type_fold"/>
</dbReference>
<dbReference type="PANTHER" id="PTHR12697:SF38">
    <property type="entry name" value="PBS LYASE HEAT DOMAIN PROTEIN REPEAT-CONTAINING PROTEIN"/>
    <property type="match status" value="1"/>
</dbReference>
<dbReference type="SUPFAM" id="SSF48371">
    <property type="entry name" value="ARM repeat"/>
    <property type="match status" value="1"/>
</dbReference>
<dbReference type="Pfam" id="PF13646">
    <property type="entry name" value="HEAT_2"/>
    <property type="match status" value="1"/>
</dbReference>
<organism evidence="2 3">
    <name type="scientific">Porphyridium purpureum</name>
    <name type="common">Red alga</name>
    <name type="synonym">Porphyridium cruentum</name>
    <dbReference type="NCBI Taxonomy" id="35688"/>
    <lineage>
        <taxon>Eukaryota</taxon>
        <taxon>Rhodophyta</taxon>
        <taxon>Bangiophyceae</taxon>
        <taxon>Porphyridiales</taxon>
        <taxon>Porphyridiaceae</taxon>
        <taxon>Porphyridium</taxon>
    </lineage>
</organism>
<dbReference type="Proteomes" id="UP000324585">
    <property type="component" value="Unassembled WGS sequence"/>
</dbReference>
<protein>
    <submittedName>
        <fullName evidence="2">Phycocyanobilin lyase subunit beta</fullName>
    </submittedName>
</protein>
<proteinExistence type="predicted"/>
<keyword evidence="3" id="KW-1185">Reference proteome</keyword>
<accession>A0A5J4Z101</accession>